<evidence type="ECO:0000259" key="1">
    <source>
        <dbReference type="PROSITE" id="PS51742"/>
    </source>
</evidence>
<sequence length="148" mass="15699">SIFQDCVAVRLKPGELLRESLMQLVKEQGLSSAFVISCVGSLTQARLRYATSSDGSGTNPSEVLQRHMEIVSLVGTISQGGQSCHLHICLSDEHGRAIGGHLLGDDIVYTTAEVVLGCHAGLVFTREPDPATAFDELVVTAAPALKPK</sequence>
<dbReference type="Pfam" id="PF03479">
    <property type="entry name" value="PCC"/>
    <property type="match status" value="1"/>
</dbReference>
<dbReference type="PANTHER" id="PTHR34988:SF1">
    <property type="entry name" value="DNA-BINDING PROTEIN"/>
    <property type="match status" value="1"/>
</dbReference>
<dbReference type="WBParaSite" id="maker-uti_cns_0015621-snap-gene-0.1-mRNA-1">
    <property type="protein sequence ID" value="maker-uti_cns_0015621-snap-gene-0.1-mRNA-1"/>
    <property type="gene ID" value="maker-uti_cns_0015621-snap-gene-0.1"/>
</dbReference>
<organism evidence="2 3">
    <name type="scientific">Macrostomum lignano</name>
    <dbReference type="NCBI Taxonomy" id="282301"/>
    <lineage>
        <taxon>Eukaryota</taxon>
        <taxon>Metazoa</taxon>
        <taxon>Spiralia</taxon>
        <taxon>Lophotrochozoa</taxon>
        <taxon>Platyhelminthes</taxon>
        <taxon>Rhabditophora</taxon>
        <taxon>Macrostomorpha</taxon>
        <taxon>Macrostomida</taxon>
        <taxon>Macrostomidae</taxon>
        <taxon>Macrostomum</taxon>
    </lineage>
</organism>
<reference evidence="3" key="1">
    <citation type="submission" date="2016-11" db="UniProtKB">
        <authorList>
            <consortium name="WormBaseParasite"/>
        </authorList>
    </citation>
    <scope>IDENTIFICATION</scope>
</reference>
<dbReference type="Proteomes" id="UP000095280">
    <property type="component" value="Unplaced"/>
</dbReference>
<dbReference type="PANTHER" id="PTHR34988">
    <property type="entry name" value="PROTEIN, PUTATIVE-RELATED"/>
    <property type="match status" value="1"/>
</dbReference>
<keyword evidence="2" id="KW-1185">Reference proteome</keyword>
<accession>A0A1I8IS48</accession>
<dbReference type="SUPFAM" id="SSF117856">
    <property type="entry name" value="AF0104/ALDC/Ptd012-like"/>
    <property type="match status" value="1"/>
</dbReference>
<protein>
    <submittedName>
        <fullName evidence="3">PPC domain-containing protein</fullName>
    </submittedName>
</protein>
<dbReference type="CDD" id="cd11378">
    <property type="entry name" value="DUF296"/>
    <property type="match status" value="1"/>
</dbReference>
<name>A0A1I8IS48_9PLAT</name>
<dbReference type="InterPro" id="IPR005175">
    <property type="entry name" value="PPC_dom"/>
</dbReference>
<evidence type="ECO:0000313" key="3">
    <source>
        <dbReference type="WBParaSite" id="maker-uti_cns_0015621-snap-gene-0.1-mRNA-1"/>
    </source>
</evidence>
<dbReference type="Gene3D" id="3.30.1330.80">
    <property type="entry name" value="Hypothetical protein, similar to alpha- acetolactate decarboxylase, domain 2"/>
    <property type="match status" value="1"/>
</dbReference>
<proteinExistence type="predicted"/>
<evidence type="ECO:0000313" key="2">
    <source>
        <dbReference type="Proteomes" id="UP000095280"/>
    </source>
</evidence>
<feature type="domain" description="PPC" evidence="1">
    <location>
        <begin position="1"/>
        <end position="140"/>
    </location>
</feature>
<dbReference type="AlphaFoldDB" id="A0A1I8IS48"/>
<dbReference type="PROSITE" id="PS51742">
    <property type="entry name" value="PPC"/>
    <property type="match status" value="1"/>
</dbReference>